<dbReference type="EMBL" id="CM042038">
    <property type="protein sequence ID" value="KAI3732698.1"/>
    <property type="molecule type" value="Genomic_DNA"/>
</dbReference>
<keyword evidence="2" id="KW-1185">Reference proteome</keyword>
<organism evidence="1 2">
    <name type="scientific">Smallanthus sonchifolius</name>
    <dbReference type="NCBI Taxonomy" id="185202"/>
    <lineage>
        <taxon>Eukaryota</taxon>
        <taxon>Viridiplantae</taxon>
        <taxon>Streptophyta</taxon>
        <taxon>Embryophyta</taxon>
        <taxon>Tracheophyta</taxon>
        <taxon>Spermatophyta</taxon>
        <taxon>Magnoliopsida</taxon>
        <taxon>eudicotyledons</taxon>
        <taxon>Gunneridae</taxon>
        <taxon>Pentapetalae</taxon>
        <taxon>asterids</taxon>
        <taxon>campanulids</taxon>
        <taxon>Asterales</taxon>
        <taxon>Asteraceae</taxon>
        <taxon>Asteroideae</taxon>
        <taxon>Heliantheae alliance</taxon>
        <taxon>Millerieae</taxon>
        <taxon>Smallanthus</taxon>
    </lineage>
</organism>
<comment type="caution">
    <text evidence="1">The sequence shown here is derived from an EMBL/GenBank/DDBJ whole genome shotgun (WGS) entry which is preliminary data.</text>
</comment>
<protein>
    <submittedName>
        <fullName evidence="1">Uncharacterized protein</fullName>
    </submittedName>
</protein>
<reference evidence="2" key="1">
    <citation type="journal article" date="2022" name="Mol. Ecol. Resour.">
        <title>The genomes of chicory, endive, great burdock and yacon provide insights into Asteraceae palaeo-polyploidization history and plant inulin production.</title>
        <authorList>
            <person name="Fan W."/>
            <person name="Wang S."/>
            <person name="Wang H."/>
            <person name="Wang A."/>
            <person name="Jiang F."/>
            <person name="Liu H."/>
            <person name="Zhao H."/>
            <person name="Xu D."/>
            <person name="Zhang Y."/>
        </authorList>
    </citation>
    <scope>NUCLEOTIDE SEQUENCE [LARGE SCALE GENOMIC DNA]</scope>
    <source>
        <strain evidence="2">cv. Yunnan</strain>
    </source>
</reference>
<dbReference type="Proteomes" id="UP001056120">
    <property type="component" value="Linkage Group LG21"/>
</dbReference>
<name>A0ACB9CEH7_9ASTR</name>
<reference evidence="1 2" key="2">
    <citation type="journal article" date="2022" name="Mol. Ecol. Resour.">
        <title>The genomes of chicory, endive, great burdock and yacon provide insights into Asteraceae paleo-polyploidization history and plant inulin production.</title>
        <authorList>
            <person name="Fan W."/>
            <person name="Wang S."/>
            <person name="Wang H."/>
            <person name="Wang A."/>
            <person name="Jiang F."/>
            <person name="Liu H."/>
            <person name="Zhao H."/>
            <person name="Xu D."/>
            <person name="Zhang Y."/>
        </authorList>
    </citation>
    <scope>NUCLEOTIDE SEQUENCE [LARGE SCALE GENOMIC DNA]</scope>
    <source>
        <strain evidence="2">cv. Yunnan</strain>
        <tissue evidence="1">Leaves</tissue>
    </source>
</reference>
<evidence type="ECO:0000313" key="1">
    <source>
        <dbReference type="EMBL" id="KAI3732698.1"/>
    </source>
</evidence>
<evidence type="ECO:0000313" key="2">
    <source>
        <dbReference type="Proteomes" id="UP001056120"/>
    </source>
</evidence>
<accession>A0ACB9CEH7</accession>
<sequence length="71" mass="7898">MKSTSPVQDLMRILREKLSNTHRSEICFFIIIPSLPFSDPSPPLHILFRDAPSPTKSSNREGSSSTGLSQI</sequence>
<gene>
    <name evidence="1" type="ORF">L1987_63905</name>
</gene>
<proteinExistence type="predicted"/>